<evidence type="ECO:0000313" key="6">
    <source>
        <dbReference type="Proteomes" id="UP001497516"/>
    </source>
</evidence>
<keyword evidence="2" id="KW-0677">Repeat</keyword>
<gene>
    <name evidence="5" type="ORF">LTRI10_LOCUS47593</name>
</gene>
<accession>A0AAV2GB89</accession>
<evidence type="ECO:0000256" key="2">
    <source>
        <dbReference type="ARBA" id="ARBA00022737"/>
    </source>
</evidence>
<name>A0AAV2GB89_9ROSI</name>
<feature type="signal peptide" evidence="3">
    <location>
        <begin position="1"/>
        <end position="34"/>
    </location>
</feature>
<dbReference type="InterPro" id="IPR038408">
    <property type="entry name" value="GNK2_sf"/>
</dbReference>
<proteinExistence type="predicted"/>
<evidence type="ECO:0000256" key="3">
    <source>
        <dbReference type="SAM" id="SignalP"/>
    </source>
</evidence>
<feature type="domain" description="Gnk2-homologous" evidence="4">
    <location>
        <begin position="33"/>
        <end position="133"/>
    </location>
</feature>
<organism evidence="5 6">
    <name type="scientific">Linum trigynum</name>
    <dbReference type="NCBI Taxonomy" id="586398"/>
    <lineage>
        <taxon>Eukaryota</taxon>
        <taxon>Viridiplantae</taxon>
        <taxon>Streptophyta</taxon>
        <taxon>Embryophyta</taxon>
        <taxon>Tracheophyta</taxon>
        <taxon>Spermatophyta</taxon>
        <taxon>Magnoliopsida</taxon>
        <taxon>eudicotyledons</taxon>
        <taxon>Gunneridae</taxon>
        <taxon>Pentapetalae</taxon>
        <taxon>rosids</taxon>
        <taxon>fabids</taxon>
        <taxon>Malpighiales</taxon>
        <taxon>Linaceae</taxon>
        <taxon>Linum</taxon>
    </lineage>
</organism>
<dbReference type="Gene3D" id="3.30.430.20">
    <property type="entry name" value="Gnk2 domain, C-X8-C-X2-C motif"/>
    <property type="match status" value="1"/>
</dbReference>
<keyword evidence="1 3" id="KW-0732">Signal</keyword>
<reference evidence="5 6" key="1">
    <citation type="submission" date="2024-04" db="EMBL/GenBank/DDBJ databases">
        <authorList>
            <person name="Fracassetti M."/>
        </authorList>
    </citation>
    <scope>NUCLEOTIDE SEQUENCE [LARGE SCALE GENOMIC DNA]</scope>
</reference>
<dbReference type="EMBL" id="OZ034821">
    <property type="protein sequence ID" value="CAL1407961.1"/>
    <property type="molecule type" value="Genomic_DNA"/>
</dbReference>
<feature type="chain" id="PRO_5043886728" description="Gnk2-homologous domain-containing protein" evidence="3">
    <location>
        <begin position="35"/>
        <end position="135"/>
    </location>
</feature>
<evidence type="ECO:0000256" key="1">
    <source>
        <dbReference type="ARBA" id="ARBA00022729"/>
    </source>
</evidence>
<evidence type="ECO:0000259" key="4">
    <source>
        <dbReference type="PROSITE" id="PS51473"/>
    </source>
</evidence>
<dbReference type="Proteomes" id="UP001497516">
    <property type="component" value="Chromosome 8"/>
</dbReference>
<protein>
    <recommendedName>
        <fullName evidence="4">Gnk2-homologous domain-containing protein</fullName>
    </recommendedName>
</protein>
<evidence type="ECO:0000313" key="5">
    <source>
        <dbReference type="EMBL" id="CAL1407961.1"/>
    </source>
</evidence>
<sequence length="135" mass="14897">MSSSSSTGKKSNKVMIVMVAVLLVVSLRTQSALGDVSWLCNPDIFQNDDLRIASVDFLLNRLVGDNHPGAGYRHVNILGDRLIIYGYRWVDEGATDCISDAIHVLLGSQFCYQHAGGQAWGDGCLLRYETYPFQV</sequence>
<dbReference type="InterPro" id="IPR002902">
    <property type="entry name" value="GNK2"/>
</dbReference>
<dbReference type="AlphaFoldDB" id="A0AAV2GB89"/>
<dbReference type="PROSITE" id="PS51473">
    <property type="entry name" value="GNK2"/>
    <property type="match status" value="1"/>
</dbReference>
<keyword evidence="6" id="KW-1185">Reference proteome</keyword>